<evidence type="ECO:0000313" key="1">
    <source>
        <dbReference type="EMBL" id="KAK7486828.1"/>
    </source>
</evidence>
<proteinExistence type="predicted"/>
<dbReference type="AlphaFoldDB" id="A0ABD0KIK2"/>
<name>A0ABD0KIK2_9CAEN</name>
<gene>
    <name evidence="1" type="ORF">BaRGS_00021975</name>
</gene>
<organism evidence="1 2">
    <name type="scientific">Batillaria attramentaria</name>
    <dbReference type="NCBI Taxonomy" id="370345"/>
    <lineage>
        <taxon>Eukaryota</taxon>
        <taxon>Metazoa</taxon>
        <taxon>Spiralia</taxon>
        <taxon>Lophotrochozoa</taxon>
        <taxon>Mollusca</taxon>
        <taxon>Gastropoda</taxon>
        <taxon>Caenogastropoda</taxon>
        <taxon>Sorbeoconcha</taxon>
        <taxon>Cerithioidea</taxon>
        <taxon>Batillariidae</taxon>
        <taxon>Batillaria</taxon>
    </lineage>
</organism>
<protein>
    <submittedName>
        <fullName evidence="1">Uncharacterized protein</fullName>
    </submittedName>
</protein>
<comment type="caution">
    <text evidence="1">The sequence shown here is derived from an EMBL/GenBank/DDBJ whole genome shotgun (WGS) entry which is preliminary data.</text>
</comment>
<dbReference type="EMBL" id="JACVVK020000173">
    <property type="protein sequence ID" value="KAK7486828.1"/>
    <property type="molecule type" value="Genomic_DNA"/>
</dbReference>
<keyword evidence="2" id="KW-1185">Reference proteome</keyword>
<dbReference type="Proteomes" id="UP001519460">
    <property type="component" value="Unassembled WGS sequence"/>
</dbReference>
<accession>A0ABD0KIK2</accession>
<reference evidence="1 2" key="1">
    <citation type="journal article" date="2023" name="Sci. Data">
        <title>Genome assembly of the Korean intertidal mud-creeper Batillaria attramentaria.</title>
        <authorList>
            <person name="Patra A.K."/>
            <person name="Ho P.T."/>
            <person name="Jun S."/>
            <person name="Lee S.J."/>
            <person name="Kim Y."/>
            <person name="Won Y.J."/>
        </authorList>
    </citation>
    <scope>NUCLEOTIDE SEQUENCE [LARGE SCALE GENOMIC DNA]</scope>
    <source>
        <strain evidence="1">Wonlab-2016</strain>
    </source>
</reference>
<sequence>MSGTNVYIGLLFARSCIMYLTPPKSSSDKFGCCAHVLRLSEAAMVHTGAWYYERMIAAVLQIGPSVQDCKQTRVGLRVGDPHNGYNQCCPNLFILLRAFWLAAAVFHGRVESEIY</sequence>
<evidence type="ECO:0000313" key="2">
    <source>
        <dbReference type="Proteomes" id="UP001519460"/>
    </source>
</evidence>